<name>A0A481W5S9_9CAUD</name>
<protein>
    <submittedName>
        <fullName evidence="1">Uncharacterized protein</fullName>
    </submittedName>
</protein>
<dbReference type="KEGG" id="vg:55011899"/>
<accession>A0A481W5S9</accession>
<dbReference type="RefSeq" id="YP_009820463.1">
    <property type="nucleotide sequence ID" value="NC_048166.1"/>
</dbReference>
<organism evidence="1 2">
    <name type="scientific">Pseudomonas phage Lana</name>
    <dbReference type="NCBI Taxonomy" id="2530172"/>
    <lineage>
        <taxon>Viruses</taxon>
        <taxon>Duplodnaviria</taxon>
        <taxon>Heunggongvirae</taxon>
        <taxon>Uroviricota</taxon>
        <taxon>Caudoviricetes</taxon>
        <taxon>Lanavirus</taxon>
        <taxon>Lanavirus lana</taxon>
    </lineage>
</organism>
<proteinExistence type="predicted"/>
<dbReference type="Proteomes" id="UP000293575">
    <property type="component" value="Segment"/>
</dbReference>
<evidence type="ECO:0000313" key="2">
    <source>
        <dbReference type="Proteomes" id="UP000293575"/>
    </source>
</evidence>
<reference evidence="1" key="1">
    <citation type="submission" date="2019-01" db="EMBL/GenBank/DDBJ databases">
        <authorList>
            <person name="Hylling O."/>
            <person name="Carstens A.B."/>
            <person name="Hansen L.H."/>
        </authorList>
    </citation>
    <scope>NUCLEOTIDE SEQUENCE [LARGE SCALE GENOMIC DNA]</scope>
</reference>
<evidence type="ECO:0000313" key="1">
    <source>
        <dbReference type="EMBL" id="QBJ04441.1"/>
    </source>
</evidence>
<keyword evidence="2" id="KW-1185">Reference proteome</keyword>
<dbReference type="EMBL" id="MK473373">
    <property type="protein sequence ID" value="QBJ04441.1"/>
    <property type="molecule type" value="Genomic_DNA"/>
</dbReference>
<sequence>MNWNPFRIFKDVRKLKEQMDEVKAIVAQQAQLIGIQATNLGQALAKLREMGFPVPLRQPGVDLPLSDEEKLIVEEFLKNSKLPEQIRRGFASGGTFETVIDGMPVKFGEIKVEPYPMQGGDTKE</sequence>
<dbReference type="GeneID" id="55011899"/>